<gene>
    <name evidence="1" type="ORF">M378DRAFT_25238</name>
</gene>
<keyword evidence="2" id="KW-1185">Reference proteome</keyword>
<organism evidence="1 2">
    <name type="scientific">Amanita muscaria (strain Koide BX008)</name>
    <dbReference type="NCBI Taxonomy" id="946122"/>
    <lineage>
        <taxon>Eukaryota</taxon>
        <taxon>Fungi</taxon>
        <taxon>Dikarya</taxon>
        <taxon>Basidiomycota</taxon>
        <taxon>Agaricomycotina</taxon>
        <taxon>Agaricomycetes</taxon>
        <taxon>Agaricomycetidae</taxon>
        <taxon>Agaricales</taxon>
        <taxon>Pluteineae</taxon>
        <taxon>Amanitaceae</taxon>
        <taxon>Amanita</taxon>
    </lineage>
</organism>
<accession>A0A0C2SIZ6</accession>
<proteinExistence type="predicted"/>
<protein>
    <recommendedName>
        <fullName evidence="3">F-box domain-containing protein</fullName>
    </recommendedName>
</protein>
<sequence length="412" mass="47003">MSPVVPQEIADQILDMIPDTPDGIRALKSASLVCRSFRPTACARLFRRIELRDSNSEPKLDILLQRAPHLLRYVQVLRIIGGLYTHAGRFPRSTTLPTSLQALRSEGSHRVTLRRIELYGVDWEVMSSAMQAVLLDLLACSSLCGVRLRDVNNCPPNLVDRLPPSVKDLDISNTDIPLITTFRCLLQLETLTIRSHIAKHNQSITGNMWQTSAGWLTRLRSLELSICDTNMWPIYRDIVQHASSSLEELCILINITAENFNSMDFRRFPRIRKIIIITPRLRNWMICLASFRAAIVWLSQSLSNMSHDNDIDQVTIRFCVAITHGHKWNAPQFDAGIERTAWESLDETLSQPNLAWSKTFGGIHLQICTDTQYLYDYLDGLVHANLPRMVRSKKLHVTKESFSNVAYDIERV</sequence>
<dbReference type="SUPFAM" id="SSF52058">
    <property type="entry name" value="L domain-like"/>
    <property type="match status" value="1"/>
</dbReference>
<dbReference type="InParanoid" id="A0A0C2SIZ6"/>
<dbReference type="Gene3D" id="3.80.10.10">
    <property type="entry name" value="Ribonuclease Inhibitor"/>
    <property type="match status" value="1"/>
</dbReference>
<dbReference type="HOGENOM" id="CLU_056564_0_0_1"/>
<evidence type="ECO:0000313" key="2">
    <source>
        <dbReference type="Proteomes" id="UP000054549"/>
    </source>
</evidence>
<reference evidence="1 2" key="1">
    <citation type="submission" date="2014-04" db="EMBL/GenBank/DDBJ databases">
        <title>Evolutionary Origins and Diversification of the Mycorrhizal Mutualists.</title>
        <authorList>
            <consortium name="DOE Joint Genome Institute"/>
            <consortium name="Mycorrhizal Genomics Consortium"/>
            <person name="Kohler A."/>
            <person name="Kuo A."/>
            <person name="Nagy L.G."/>
            <person name="Floudas D."/>
            <person name="Copeland A."/>
            <person name="Barry K.W."/>
            <person name="Cichocki N."/>
            <person name="Veneault-Fourrey C."/>
            <person name="LaButti K."/>
            <person name="Lindquist E.A."/>
            <person name="Lipzen A."/>
            <person name="Lundell T."/>
            <person name="Morin E."/>
            <person name="Murat C."/>
            <person name="Riley R."/>
            <person name="Ohm R."/>
            <person name="Sun H."/>
            <person name="Tunlid A."/>
            <person name="Henrissat B."/>
            <person name="Grigoriev I.V."/>
            <person name="Hibbett D.S."/>
            <person name="Martin F."/>
        </authorList>
    </citation>
    <scope>NUCLEOTIDE SEQUENCE [LARGE SCALE GENOMIC DNA]</scope>
    <source>
        <strain evidence="1 2">Koide BX008</strain>
    </source>
</reference>
<dbReference type="Proteomes" id="UP000054549">
    <property type="component" value="Unassembled WGS sequence"/>
</dbReference>
<dbReference type="InterPro" id="IPR032675">
    <property type="entry name" value="LRR_dom_sf"/>
</dbReference>
<dbReference type="AlphaFoldDB" id="A0A0C2SIZ6"/>
<evidence type="ECO:0008006" key="3">
    <source>
        <dbReference type="Google" id="ProtNLM"/>
    </source>
</evidence>
<evidence type="ECO:0000313" key="1">
    <source>
        <dbReference type="EMBL" id="KIL63180.1"/>
    </source>
</evidence>
<name>A0A0C2SIZ6_AMAMK</name>
<dbReference type="OrthoDB" id="2800661at2759"/>
<dbReference type="EMBL" id="KN818262">
    <property type="protein sequence ID" value="KIL63180.1"/>
    <property type="molecule type" value="Genomic_DNA"/>
</dbReference>